<evidence type="ECO:0000313" key="1">
    <source>
        <dbReference type="EMBL" id="CAE6496656.1"/>
    </source>
</evidence>
<dbReference type="EMBL" id="CAJNAQ010000005">
    <property type="protein sequence ID" value="CAE6496656.1"/>
    <property type="molecule type" value="Genomic_DNA"/>
</dbReference>
<gene>
    <name evidence="1" type="ORF">NUZ5A_50572</name>
</gene>
<dbReference type="RefSeq" id="WP_205099626.1">
    <property type="nucleotide sequence ID" value="NZ_CAJNAQ010000005.1"/>
</dbReference>
<evidence type="ECO:0000313" key="2">
    <source>
        <dbReference type="Proteomes" id="UP000655759"/>
    </source>
</evidence>
<dbReference type="Proteomes" id="UP000655759">
    <property type="component" value="Unassembled WGS sequence"/>
</dbReference>
<name>A0A812F2H6_9ARCH</name>
<dbReference type="InterPro" id="IPR051344">
    <property type="entry name" value="Vgb"/>
</dbReference>
<comment type="caution">
    <text evidence="1">The sequence shown here is derived from an EMBL/GenBank/DDBJ whole genome shotgun (WGS) entry which is preliminary data.</text>
</comment>
<accession>A0A812F2H6</accession>
<dbReference type="InterPro" id="IPR015943">
    <property type="entry name" value="WD40/YVTN_repeat-like_dom_sf"/>
</dbReference>
<protein>
    <recommendedName>
        <fullName evidence="3">Streptogramin lyase</fullName>
    </recommendedName>
</protein>
<dbReference type="PANTHER" id="PTHR40274">
    <property type="entry name" value="VIRGINIAMYCIN B LYASE"/>
    <property type="match status" value="1"/>
</dbReference>
<reference evidence="1" key="1">
    <citation type="submission" date="2021-02" db="EMBL/GenBank/DDBJ databases">
        <authorList>
            <person name="Han P."/>
        </authorList>
    </citation>
    <scope>NUCLEOTIDE SEQUENCE</scope>
    <source>
        <strain evidence="1">Candidatus Nitrosotenuis uzonensis 5A</strain>
    </source>
</reference>
<dbReference type="AlphaFoldDB" id="A0A812F2H6"/>
<dbReference type="SUPFAM" id="SSF101898">
    <property type="entry name" value="NHL repeat"/>
    <property type="match status" value="1"/>
</dbReference>
<sequence length="516" mass="56825">MKQRTKGIIVAAFFAVILVTSTVTLALNSGPMQNPEAKLTITGTPEDHFPDLRREQFCQSSEAKSNAYVIEYKIPTKCTMPLAVTVDEAGNVWFAQTTTGMVAKFDPLSKKFTEYENPEWTEMTRTMVWGMDYSNGNVWFTDDAHNAIWRFSTQDGTYHPIGFPPSTESLPQHLKIRNNHVVVNDFYGGKISFLDLNQNRTYLNVPSPIAGSFTGGFDFDSKGSVWYTNWMLRQGGALVKFDYAQFSGLSTIPDNSTSLQYSDVFNLPPDLGTPVGLAIDKSDNVWIADTSSSSFFKFDPVLQKFTKYMTSDAIPETYGNRTGVIKTPVTGPYWIQTDGDKIVFNEQIGNAIAVFDTITESLVEYHVPSKNPNWADCGGNKDCGIAQVFGFKAAGDKVWFTEWVENNIGVVDLTKPLPVELSVSQTTLKIPRGQSAQVEVNLSTTSSADISSKTSSVFGDVTVDLMPQSVVAGATKIIPVLITADESALPDTYKILISARTTDVTVSQYITVIVTQ</sequence>
<dbReference type="Gene3D" id="2.130.10.10">
    <property type="entry name" value="YVTN repeat-like/Quinoprotein amine dehydrogenase"/>
    <property type="match status" value="1"/>
</dbReference>
<evidence type="ECO:0008006" key="3">
    <source>
        <dbReference type="Google" id="ProtNLM"/>
    </source>
</evidence>
<organism evidence="1 2">
    <name type="scientific">Candidatus Nitrosotenuis uzonensis</name>
    <dbReference type="NCBI Taxonomy" id="1407055"/>
    <lineage>
        <taxon>Archaea</taxon>
        <taxon>Nitrososphaerota</taxon>
        <taxon>Candidatus Nitrosotenuis</taxon>
    </lineage>
</organism>
<proteinExistence type="predicted"/>
<dbReference type="PANTHER" id="PTHR40274:SF3">
    <property type="entry name" value="VIRGINIAMYCIN B LYASE"/>
    <property type="match status" value="1"/>
</dbReference>